<reference evidence="1 2" key="1">
    <citation type="submission" date="2019-12" db="EMBL/GenBank/DDBJ databases">
        <authorList>
            <person name="Scholz U."/>
            <person name="Mascher M."/>
            <person name="Fiebig A."/>
        </authorList>
    </citation>
    <scope>NUCLEOTIDE SEQUENCE</scope>
</reference>
<dbReference type="AlphaFoldDB" id="A0A7I8IJR7"/>
<dbReference type="EMBL" id="CACRZD030000004">
    <property type="protein sequence ID" value="CAA6658126.1"/>
    <property type="molecule type" value="Genomic_DNA"/>
</dbReference>
<dbReference type="EMBL" id="LR743591">
    <property type="protein sequence ID" value="CAA2618409.1"/>
    <property type="molecule type" value="Genomic_DNA"/>
</dbReference>
<sequence length="45" mass="4711">MIKGGTASLVPNVVTHSILIGNASKAGELEELCFPQGYVARRVPS</sequence>
<protein>
    <submittedName>
        <fullName evidence="1">Uncharacterized protein</fullName>
    </submittedName>
</protein>
<accession>A0A7I8IJR7</accession>
<keyword evidence="2" id="KW-1185">Reference proteome</keyword>
<name>A0A7I8IJR7_SPIIN</name>
<evidence type="ECO:0000313" key="2">
    <source>
        <dbReference type="Proteomes" id="UP001189122"/>
    </source>
</evidence>
<dbReference type="Proteomes" id="UP001189122">
    <property type="component" value="Unassembled WGS sequence"/>
</dbReference>
<proteinExistence type="predicted"/>
<gene>
    <name evidence="1" type="ORF">SI7747_04004576</name>
</gene>
<organism evidence="1">
    <name type="scientific">Spirodela intermedia</name>
    <name type="common">Intermediate duckweed</name>
    <dbReference type="NCBI Taxonomy" id="51605"/>
    <lineage>
        <taxon>Eukaryota</taxon>
        <taxon>Viridiplantae</taxon>
        <taxon>Streptophyta</taxon>
        <taxon>Embryophyta</taxon>
        <taxon>Tracheophyta</taxon>
        <taxon>Spermatophyta</taxon>
        <taxon>Magnoliopsida</taxon>
        <taxon>Liliopsida</taxon>
        <taxon>Araceae</taxon>
        <taxon>Lemnoideae</taxon>
        <taxon>Spirodela</taxon>
    </lineage>
</organism>
<evidence type="ECO:0000313" key="1">
    <source>
        <dbReference type="EMBL" id="CAA2618409.1"/>
    </source>
</evidence>